<comment type="similarity">
    <text evidence="3 14">Belongs to the NapB family.</text>
</comment>
<keyword evidence="6 14" id="KW-0813">Transport</keyword>
<dbReference type="FunFam" id="1.10.1130.10:FF:000001">
    <property type="entry name" value="Periplasmic nitrate reductase, electron transfer subunit"/>
    <property type="match status" value="1"/>
</dbReference>
<evidence type="ECO:0000256" key="1">
    <source>
        <dbReference type="ARBA" id="ARBA00002599"/>
    </source>
</evidence>
<dbReference type="PIRSF" id="PIRSF006105">
    <property type="entry name" value="NapB"/>
    <property type="match status" value="1"/>
</dbReference>
<dbReference type="InterPro" id="IPR036280">
    <property type="entry name" value="Multihaem_cyt_sf"/>
</dbReference>
<evidence type="ECO:0000256" key="12">
    <source>
        <dbReference type="ARBA" id="ARBA00023004"/>
    </source>
</evidence>
<evidence type="ECO:0000256" key="4">
    <source>
        <dbReference type="ARBA" id="ARBA00011752"/>
    </source>
</evidence>
<evidence type="ECO:0000256" key="18">
    <source>
        <dbReference type="SAM" id="SignalP"/>
    </source>
</evidence>
<feature type="signal peptide" evidence="18">
    <location>
        <begin position="1"/>
        <end position="21"/>
    </location>
</feature>
<evidence type="ECO:0000256" key="10">
    <source>
        <dbReference type="ARBA" id="ARBA00022764"/>
    </source>
</evidence>
<evidence type="ECO:0000313" key="20">
    <source>
        <dbReference type="Proteomes" id="UP000281094"/>
    </source>
</evidence>
<feature type="binding site" description="axial binding residue" evidence="16">
    <location>
        <position position="65"/>
    </location>
    <ligand>
        <name>heme c</name>
        <dbReference type="ChEBI" id="CHEBI:61717"/>
        <label>1</label>
    </ligand>
    <ligandPart>
        <name>Fe</name>
        <dbReference type="ChEBI" id="CHEBI:18248"/>
    </ligandPart>
</feature>
<keyword evidence="20" id="KW-1185">Reference proteome</keyword>
<comment type="function">
    <text evidence="1">Electron transfer subunit of the periplasmic nitrate reductase complex NapAB. Receives electrons from the membrane-anchored tetraheme c-type NapC protein and transfers these to NapA subunit, thus allowing electron flow between membrane and periplasm. Essential for periplasmic nitrate reduction with nitrate as the terminal electron acceptor.</text>
</comment>
<feature type="region of interest" description="Disordered" evidence="17">
    <location>
        <begin position="26"/>
        <end position="54"/>
    </location>
</feature>
<feature type="binding site" description="covalent" evidence="15">
    <location>
        <position position="82"/>
    </location>
    <ligand>
        <name>heme c</name>
        <dbReference type="ChEBI" id="CHEBI:61717"/>
        <label>1</label>
    </ligand>
</feature>
<reference evidence="19 20" key="1">
    <citation type="submission" date="2018-10" db="EMBL/GenBank/DDBJ databases">
        <title>Notoacmeibacter sp. M2BS9Y-3-1, whole genome shotgun sequence.</title>
        <authorList>
            <person name="Tuo L."/>
        </authorList>
    </citation>
    <scope>NUCLEOTIDE SEQUENCE [LARGE SCALE GENOMIC DNA]</scope>
    <source>
        <strain evidence="19 20">M2BS9Y-3-1</strain>
    </source>
</reference>
<dbReference type="SUPFAM" id="SSF48695">
    <property type="entry name" value="Multiheme cytochromes"/>
    <property type="match status" value="1"/>
</dbReference>
<evidence type="ECO:0000256" key="16">
    <source>
        <dbReference type="PIRSR" id="PIRSR006105-2"/>
    </source>
</evidence>
<evidence type="ECO:0000256" key="2">
    <source>
        <dbReference type="ARBA" id="ARBA00004418"/>
    </source>
</evidence>
<comment type="subcellular location">
    <subcellularLocation>
        <location evidence="2 14">Periplasm</location>
    </subcellularLocation>
</comment>
<feature type="binding site" description="covalent" evidence="15">
    <location>
        <position position="79"/>
    </location>
    <ligand>
        <name>heme c</name>
        <dbReference type="ChEBI" id="CHEBI:61717"/>
        <label>1</label>
    </ligand>
</feature>
<comment type="subunit">
    <text evidence="4 14">Component of the periplasmic nitrate reductase NapAB complex composed of NapA and NapB.</text>
</comment>
<evidence type="ECO:0000256" key="11">
    <source>
        <dbReference type="ARBA" id="ARBA00022982"/>
    </source>
</evidence>
<dbReference type="GO" id="GO:0042597">
    <property type="term" value="C:periplasmic space"/>
    <property type="evidence" value="ECO:0007669"/>
    <property type="project" value="UniProtKB-SubCell"/>
</dbReference>
<dbReference type="GO" id="GO:0046872">
    <property type="term" value="F:metal ion binding"/>
    <property type="evidence" value="ECO:0007669"/>
    <property type="project" value="UniProtKB-KW"/>
</dbReference>
<keyword evidence="11 14" id="KW-0249">Electron transport</keyword>
<dbReference type="AlphaFoldDB" id="A0A3L7JBB4"/>
<accession>A0A3L7JBB4</accession>
<keyword evidence="9 18" id="KW-0732">Signal</keyword>
<keyword evidence="8 16" id="KW-0479">Metal-binding</keyword>
<dbReference type="InterPro" id="IPR005591">
    <property type="entry name" value="NapB"/>
</dbReference>
<feature type="binding site" description="axial binding residue" evidence="16">
    <location>
        <position position="100"/>
    </location>
    <ligand>
        <name>heme c</name>
        <dbReference type="ChEBI" id="CHEBI:61717"/>
        <label>2</label>
    </ligand>
    <ligandPart>
        <name>Fe</name>
        <dbReference type="ChEBI" id="CHEBI:18248"/>
    </ligandPart>
</feature>
<evidence type="ECO:0000256" key="6">
    <source>
        <dbReference type="ARBA" id="ARBA00022448"/>
    </source>
</evidence>
<evidence type="ECO:0000256" key="8">
    <source>
        <dbReference type="ARBA" id="ARBA00022723"/>
    </source>
</evidence>
<dbReference type="PANTHER" id="PTHR38604:SF1">
    <property type="entry name" value="PERIPLASMIC NITRATE REDUCTASE, ELECTRON TRANSFER SUBUNIT"/>
    <property type="match status" value="1"/>
</dbReference>
<keyword evidence="7 15" id="KW-0349">Heme</keyword>
<protein>
    <recommendedName>
        <fullName evidence="5 14">Periplasmic nitrate reductase, electron transfer subunit</fullName>
    </recommendedName>
    <alternativeName>
        <fullName evidence="13 14">Diheme cytochrome c NapB</fullName>
    </alternativeName>
</protein>
<dbReference type="GO" id="GO:0009061">
    <property type="term" value="P:anaerobic respiration"/>
    <property type="evidence" value="ECO:0007669"/>
    <property type="project" value="InterPro"/>
</dbReference>
<evidence type="ECO:0000313" key="19">
    <source>
        <dbReference type="EMBL" id="RLQ87926.1"/>
    </source>
</evidence>
<evidence type="ECO:0000256" key="7">
    <source>
        <dbReference type="ARBA" id="ARBA00022617"/>
    </source>
</evidence>
<dbReference type="PANTHER" id="PTHR38604">
    <property type="entry name" value="PERIPLASMIC NITRATE REDUCTASE, ELECTRON TRANSFER SUBUNIT"/>
    <property type="match status" value="1"/>
</dbReference>
<keyword evidence="12 16" id="KW-0408">Iron</keyword>
<proteinExistence type="inferred from homology"/>
<sequence>MRNLILKAFAVLLLTAGVAMAQSTISTLRPTPPTEDEAPPPMRPITDTNIREPRNYPEQPPLIPHDIENYEVSANFNKCLSCHARAATGQSQAPMVSVTHYIDRHGQVLAQVSPRRFFCTQCHVPQRPDEPSVANTFIDVDTLLTMPDE</sequence>
<dbReference type="EMBL" id="RCWN01000001">
    <property type="protein sequence ID" value="RLQ87926.1"/>
    <property type="molecule type" value="Genomic_DNA"/>
</dbReference>
<feature type="binding site" description="axial binding residue" evidence="16">
    <location>
        <position position="123"/>
    </location>
    <ligand>
        <name>heme c</name>
        <dbReference type="ChEBI" id="CHEBI:61717"/>
        <label>2</label>
    </ligand>
    <ligandPart>
        <name>Fe</name>
        <dbReference type="ChEBI" id="CHEBI:18248"/>
    </ligandPart>
</feature>
<evidence type="ECO:0000256" key="9">
    <source>
        <dbReference type="ARBA" id="ARBA00022729"/>
    </source>
</evidence>
<evidence type="ECO:0000256" key="13">
    <source>
        <dbReference type="ARBA" id="ARBA00031832"/>
    </source>
</evidence>
<feature type="binding site" description="covalent" evidence="15">
    <location>
        <position position="122"/>
    </location>
    <ligand>
        <name>heme c</name>
        <dbReference type="ChEBI" id="CHEBI:61717"/>
        <label>2</label>
    </ligand>
</feature>
<feature type="binding site" description="covalent" evidence="15">
    <location>
        <position position="119"/>
    </location>
    <ligand>
        <name>heme c</name>
        <dbReference type="ChEBI" id="CHEBI:61717"/>
        <label>2</label>
    </ligand>
</feature>
<evidence type="ECO:0000256" key="3">
    <source>
        <dbReference type="ARBA" id="ARBA00007368"/>
    </source>
</evidence>
<comment type="PTM">
    <text evidence="15">Binds 2 heme C groups per subunit.</text>
</comment>
<feature type="binding site" description="axial binding residue" evidence="16">
    <location>
        <position position="83"/>
    </location>
    <ligand>
        <name>heme c</name>
        <dbReference type="ChEBI" id="CHEBI:61717"/>
        <label>1</label>
    </ligand>
    <ligandPart>
        <name>Fe</name>
        <dbReference type="ChEBI" id="CHEBI:18248"/>
    </ligandPart>
</feature>
<evidence type="ECO:0000256" key="5">
    <source>
        <dbReference type="ARBA" id="ARBA00013773"/>
    </source>
</evidence>
<dbReference type="Proteomes" id="UP000281094">
    <property type="component" value="Unassembled WGS sequence"/>
</dbReference>
<name>A0A3L7JBB4_9HYPH</name>
<feature type="chain" id="PRO_5018104340" description="Periplasmic nitrate reductase, electron transfer subunit" evidence="18">
    <location>
        <begin position="22"/>
        <end position="149"/>
    </location>
</feature>
<evidence type="ECO:0000256" key="17">
    <source>
        <dbReference type="SAM" id="MobiDB-lite"/>
    </source>
</evidence>
<evidence type="ECO:0000256" key="14">
    <source>
        <dbReference type="PIRNR" id="PIRNR006105"/>
    </source>
</evidence>
<dbReference type="RefSeq" id="WP_121644889.1">
    <property type="nucleotide sequence ID" value="NZ_RCWN01000001.1"/>
</dbReference>
<organism evidence="19 20">
    <name type="scientific">Notoacmeibacter ruber</name>
    <dbReference type="NCBI Taxonomy" id="2670375"/>
    <lineage>
        <taxon>Bacteria</taxon>
        <taxon>Pseudomonadati</taxon>
        <taxon>Pseudomonadota</taxon>
        <taxon>Alphaproteobacteria</taxon>
        <taxon>Hyphomicrobiales</taxon>
        <taxon>Notoacmeibacteraceae</taxon>
        <taxon>Notoacmeibacter</taxon>
    </lineage>
</organism>
<dbReference type="Pfam" id="PF03892">
    <property type="entry name" value="NapB"/>
    <property type="match status" value="1"/>
</dbReference>
<keyword evidence="10 14" id="KW-0574">Periplasm</keyword>
<evidence type="ECO:0000256" key="15">
    <source>
        <dbReference type="PIRSR" id="PIRSR006105-1"/>
    </source>
</evidence>
<dbReference type="Gene3D" id="1.10.1130.10">
    <property type="entry name" value="Flavocytochrome C3, Chain A"/>
    <property type="match status" value="1"/>
</dbReference>
<comment type="caution">
    <text evidence="19">The sequence shown here is derived from an EMBL/GenBank/DDBJ whole genome shotgun (WGS) entry which is preliminary data.</text>
</comment>
<gene>
    <name evidence="19" type="ORF">D8780_06605</name>
</gene>